<feature type="region of interest" description="Disordered" evidence="1">
    <location>
        <begin position="1"/>
        <end position="156"/>
    </location>
</feature>
<dbReference type="HOGENOM" id="CLU_1686766_0_0_1"/>
<dbReference type="EMBL" id="KE145367">
    <property type="protein sequence ID" value="EPE29519.1"/>
    <property type="molecule type" value="Genomic_DNA"/>
</dbReference>
<sequence length="156" mass="17896">MSPPSRSWKEAYVNSQMSQTSRRRLSQSGNPPPRSRDEQMRGIMSNGRPNPGTLLQRDDHRRGSTSSGRLHQGTLLQRDDDRRGSMSHGRPTQGTLLQRDSANEIRQLTHSHADIRRQAHRTSQNNPVPPLQQHTMAQSQLKYNTLQGQERDRQEQ</sequence>
<dbReference type="RefSeq" id="XP_008083628.1">
    <property type="nucleotide sequence ID" value="XM_008085437.1"/>
</dbReference>
<dbReference type="KEGG" id="glz:GLAREA_00679"/>
<dbReference type="Proteomes" id="UP000016922">
    <property type="component" value="Unassembled WGS sequence"/>
</dbReference>
<evidence type="ECO:0000313" key="2">
    <source>
        <dbReference type="EMBL" id="EPE29519.1"/>
    </source>
</evidence>
<evidence type="ECO:0000313" key="3">
    <source>
        <dbReference type="Proteomes" id="UP000016922"/>
    </source>
</evidence>
<keyword evidence="3" id="KW-1185">Reference proteome</keyword>
<accession>S3CX60</accession>
<reference evidence="2 3" key="1">
    <citation type="journal article" date="2013" name="BMC Genomics">
        <title>Genomics-driven discovery of the pneumocandin biosynthetic gene cluster in the fungus Glarea lozoyensis.</title>
        <authorList>
            <person name="Chen L."/>
            <person name="Yue Q."/>
            <person name="Zhang X."/>
            <person name="Xiang M."/>
            <person name="Wang C."/>
            <person name="Li S."/>
            <person name="Che Y."/>
            <person name="Ortiz-Lopez F.J."/>
            <person name="Bills G.F."/>
            <person name="Liu X."/>
            <person name="An Z."/>
        </authorList>
    </citation>
    <scope>NUCLEOTIDE SEQUENCE [LARGE SCALE GENOMIC DNA]</scope>
    <source>
        <strain evidence="3">ATCC 20868 / MF5171</strain>
    </source>
</reference>
<feature type="compositionally biased region" description="Polar residues" evidence="1">
    <location>
        <begin position="121"/>
        <end position="148"/>
    </location>
</feature>
<organism evidence="2 3">
    <name type="scientific">Glarea lozoyensis (strain ATCC 20868 / MF5171)</name>
    <dbReference type="NCBI Taxonomy" id="1116229"/>
    <lineage>
        <taxon>Eukaryota</taxon>
        <taxon>Fungi</taxon>
        <taxon>Dikarya</taxon>
        <taxon>Ascomycota</taxon>
        <taxon>Pezizomycotina</taxon>
        <taxon>Leotiomycetes</taxon>
        <taxon>Helotiales</taxon>
        <taxon>Helotiaceae</taxon>
        <taxon>Glarea</taxon>
    </lineage>
</organism>
<dbReference type="GeneID" id="19459737"/>
<gene>
    <name evidence="2" type="ORF">GLAREA_00679</name>
</gene>
<proteinExistence type="predicted"/>
<name>S3CX60_GLAL2</name>
<feature type="compositionally biased region" description="Polar residues" evidence="1">
    <location>
        <begin position="90"/>
        <end position="110"/>
    </location>
</feature>
<dbReference type="AlphaFoldDB" id="S3CX60"/>
<protein>
    <submittedName>
        <fullName evidence="2">Uncharacterized protein</fullName>
    </submittedName>
</protein>
<evidence type="ECO:0000256" key="1">
    <source>
        <dbReference type="SAM" id="MobiDB-lite"/>
    </source>
</evidence>